<organism evidence="1 2">
    <name type="scientific">Tetrapyrgos nigripes</name>
    <dbReference type="NCBI Taxonomy" id="182062"/>
    <lineage>
        <taxon>Eukaryota</taxon>
        <taxon>Fungi</taxon>
        <taxon>Dikarya</taxon>
        <taxon>Basidiomycota</taxon>
        <taxon>Agaricomycotina</taxon>
        <taxon>Agaricomycetes</taxon>
        <taxon>Agaricomycetidae</taxon>
        <taxon>Agaricales</taxon>
        <taxon>Marasmiineae</taxon>
        <taxon>Marasmiaceae</taxon>
        <taxon>Tetrapyrgos</taxon>
    </lineage>
</organism>
<sequence>MGGSALHFLQHEHAFPRMPIPVYRNLKSRLYPVIQGLYSHVIVPIEAPEKKDYGDLDFLVYSPKTDALRHGDAKINVSHDSVKDAIGARHFIPADGNRTSNFAVPVSKGEWATLGYEDEEEANRKKVEDGEIYYQVDVHVCADKAEWDRIFFFNSYGDLGMIMGLVAANIGLHLGSKGLQYSHPPHRRIDLSDNFEEIAEFFGWSMETRNAGFATRQQVFDWVTTSRFFDASRFRTQGEGIRKVKPQRTMYSDFVEWVGGLRDTFTSLTDEEKKQIVESARAEALEHFGKREEVESMVRNFEARKRMKDVFNGVSVKSWIGAHQWQDVKSVMDRVREQHGGDEGVSTLLDTEGEGILQQRVLEAFRELKIDK</sequence>
<name>A0A8H5GQY8_9AGAR</name>
<keyword evidence="2" id="KW-1185">Reference proteome</keyword>
<dbReference type="AlphaFoldDB" id="A0A8H5GQY8"/>
<accession>A0A8H5GQY8</accession>
<evidence type="ECO:0000313" key="2">
    <source>
        <dbReference type="Proteomes" id="UP000559256"/>
    </source>
</evidence>
<dbReference type="Proteomes" id="UP000559256">
    <property type="component" value="Unassembled WGS sequence"/>
</dbReference>
<protein>
    <submittedName>
        <fullName evidence="1">Uncharacterized protein</fullName>
    </submittedName>
</protein>
<dbReference type="EMBL" id="JAACJM010000013">
    <property type="protein sequence ID" value="KAF5369589.1"/>
    <property type="molecule type" value="Genomic_DNA"/>
</dbReference>
<proteinExistence type="predicted"/>
<dbReference type="OrthoDB" id="4708870at2759"/>
<comment type="caution">
    <text evidence="1">The sequence shown here is derived from an EMBL/GenBank/DDBJ whole genome shotgun (WGS) entry which is preliminary data.</text>
</comment>
<reference evidence="1 2" key="1">
    <citation type="journal article" date="2020" name="ISME J.">
        <title>Uncovering the hidden diversity of litter-decomposition mechanisms in mushroom-forming fungi.</title>
        <authorList>
            <person name="Floudas D."/>
            <person name="Bentzer J."/>
            <person name="Ahren D."/>
            <person name="Johansson T."/>
            <person name="Persson P."/>
            <person name="Tunlid A."/>
        </authorList>
    </citation>
    <scope>NUCLEOTIDE SEQUENCE [LARGE SCALE GENOMIC DNA]</scope>
    <source>
        <strain evidence="1 2">CBS 291.85</strain>
    </source>
</reference>
<gene>
    <name evidence="1" type="ORF">D9758_002685</name>
</gene>
<evidence type="ECO:0000313" key="1">
    <source>
        <dbReference type="EMBL" id="KAF5369589.1"/>
    </source>
</evidence>